<dbReference type="OrthoDB" id="3797359at2759"/>
<keyword evidence="2" id="KW-1185">Reference proteome</keyword>
<dbReference type="AlphaFoldDB" id="A0A9P4U7Z2"/>
<comment type="caution">
    <text evidence="1">The sequence shown here is derived from an EMBL/GenBank/DDBJ whole genome shotgun (WGS) entry which is preliminary data.</text>
</comment>
<evidence type="ECO:0008006" key="3">
    <source>
        <dbReference type="Google" id="ProtNLM"/>
    </source>
</evidence>
<evidence type="ECO:0000313" key="1">
    <source>
        <dbReference type="EMBL" id="KAF2439507.1"/>
    </source>
</evidence>
<evidence type="ECO:0000313" key="2">
    <source>
        <dbReference type="Proteomes" id="UP000799764"/>
    </source>
</evidence>
<organism evidence="1 2">
    <name type="scientific">Karstenula rhodostoma CBS 690.94</name>
    <dbReference type="NCBI Taxonomy" id="1392251"/>
    <lineage>
        <taxon>Eukaryota</taxon>
        <taxon>Fungi</taxon>
        <taxon>Dikarya</taxon>
        <taxon>Ascomycota</taxon>
        <taxon>Pezizomycotina</taxon>
        <taxon>Dothideomycetes</taxon>
        <taxon>Pleosporomycetidae</taxon>
        <taxon>Pleosporales</taxon>
        <taxon>Massarineae</taxon>
        <taxon>Didymosphaeriaceae</taxon>
        <taxon>Karstenula</taxon>
    </lineage>
</organism>
<sequence>MALTNPAQVVDISAALTALEPLGADQYCIAFGPGATQFCATPNGYSTTQLPRKVVKDLLGGQLRKVLHASFGSDANSYFFTYERRGGGITHRAGGGIPTGLKSFVNRISSASKERASSLRVQLGANGSYVAWAGSLWASRRISEGLRAVLHHMSSTDFDETNGSQGVLMSGTIDNIAWHDNSSWYFKNGDAYAELCTSRGAELLRAAWDNLTHTNLAYIAIDPHSPTGGTFAFFEKAQDGREPNFVLRFEPEDIVSRLHSKRNPPPSYNQVINVPKDLEGLQVFQWAVSRYTGRSHARDSWELELKKGERVKSLKYMGKDWFLVENQRRQHGWVHRSWLDFQQMIPHVDPREAYARFTVDVEKMLKTGNIRTFPDLPRYMNACTKDICSPRKTDPHCLGICYHDLHELMRGSGDYCLDTLKMERNKWHPDRFARYCHPDHRETLREKAQALFVLFGVLMDMFENPPAPELAA</sequence>
<accession>A0A9P4U7Z2</accession>
<dbReference type="CDD" id="cd00174">
    <property type="entry name" value="SH3"/>
    <property type="match status" value="1"/>
</dbReference>
<dbReference type="SUPFAM" id="SSF50044">
    <property type="entry name" value="SH3-domain"/>
    <property type="match status" value="1"/>
</dbReference>
<dbReference type="InterPro" id="IPR036028">
    <property type="entry name" value="SH3-like_dom_sf"/>
</dbReference>
<gene>
    <name evidence="1" type="ORF">P171DRAFT_501721</name>
</gene>
<name>A0A9P4U7Z2_9PLEO</name>
<protein>
    <recommendedName>
        <fullName evidence="3">SH3 domain-containing protein</fullName>
    </recommendedName>
</protein>
<reference evidence="1" key="1">
    <citation type="journal article" date="2020" name="Stud. Mycol.">
        <title>101 Dothideomycetes genomes: a test case for predicting lifestyles and emergence of pathogens.</title>
        <authorList>
            <person name="Haridas S."/>
            <person name="Albert R."/>
            <person name="Binder M."/>
            <person name="Bloem J."/>
            <person name="Labutti K."/>
            <person name="Salamov A."/>
            <person name="Andreopoulos B."/>
            <person name="Baker S."/>
            <person name="Barry K."/>
            <person name="Bills G."/>
            <person name="Bluhm B."/>
            <person name="Cannon C."/>
            <person name="Castanera R."/>
            <person name="Culley D."/>
            <person name="Daum C."/>
            <person name="Ezra D."/>
            <person name="Gonzalez J."/>
            <person name="Henrissat B."/>
            <person name="Kuo A."/>
            <person name="Liang C."/>
            <person name="Lipzen A."/>
            <person name="Lutzoni F."/>
            <person name="Magnuson J."/>
            <person name="Mondo S."/>
            <person name="Nolan M."/>
            <person name="Ohm R."/>
            <person name="Pangilinan J."/>
            <person name="Park H.-J."/>
            <person name="Ramirez L."/>
            <person name="Alfaro M."/>
            <person name="Sun H."/>
            <person name="Tritt A."/>
            <person name="Yoshinaga Y."/>
            <person name="Zwiers L.-H."/>
            <person name="Turgeon B."/>
            <person name="Goodwin S."/>
            <person name="Spatafora J."/>
            <person name="Crous P."/>
            <person name="Grigoriev I."/>
        </authorList>
    </citation>
    <scope>NUCLEOTIDE SEQUENCE</scope>
    <source>
        <strain evidence="1">CBS 690.94</strain>
    </source>
</reference>
<dbReference type="EMBL" id="MU001509">
    <property type="protein sequence ID" value="KAF2439507.1"/>
    <property type="molecule type" value="Genomic_DNA"/>
</dbReference>
<dbReference type="Proteomes" id="UP000799764">
    <property type="component" value="Unassembled WGS sequence"/>
</dbReference>
<proteinExistence type="predicted"/>